<dbReference type="PIRSF" id="PIRSF000370">
    <property type="entry name" value="QueE"/>
    <property type="match status" value="1"/>
</dbReference>
<dbReference type="NCBIfam" id="TIGR03365">
    <property type="entry name" value="Bsubt_queE"/>
    <property type="match status" value="1"/>
</dbReference>
<name>A0A101KS42_RHILI</name>
<evidence type="ECO:0000256" key="8">
    <source>
        <dbReference type="HAMAP-Rule" id="MF_00917"/>
    </source>
</evidence>
<dbReference type="InterPro" id="IPR024924">
    <property type="entry name" value="7-CO-7-deazaguanine_synth-like"/>
</dbReference>
<dbReference type="SUPFAM" id="SSF102114">
    <property type="entry name" value="Radical SAM enzymes"/>
    <property type="match status" value="1"/>
</dbReference>
<keyword evidence="6 8" id="KW-0411">Iron-sulfur</keyword>
<evidence type="ECO:0000256" key="3">
    <source>
        <dbReference type="ARBA" id="ARBA00022723"/>
    </source>
</evidence>
<dbReference type="Proteomes" id="UP000053176">
    <property type="component" value="Unassembled WGS sequence"/>
</dbReference>
<protein>
    <recommendedName>
        <fullName evidence="8">7-carboxy-7-deazaguanine synthase</fullName>
        <shortName evidence="8">CDG synthase</shortName>
        <ecNumber evidence="8">4.3.99.3</ecNumber>
    </recommendedName>
    <alternativeName>
        <fullName evidence="8">Queuosine biosynthesis protein QueE</fullName>
    </alternativeName>
</protein>
<dbReference type="PROSITE" id="PS51918">
    <property type="entry name" value="RADICAL_SAM"/>
    <property type="match status" value="1"/>
</dbReference>
<dbReference type="InterPro" id="IPR017742">
    <property type="entry name" value="Deazaguanine_synth"/>
</dbReference>
<feature type="binding site" evidence="8">
    <location>
        <position position="43"/>
    </location>
    <ligand>
        <name>Mg(2+)</name>
        <dbReference type="ChEBI" id="CHEBI:18420"/>
    </ligand>
</feature>
<dbReference type="SFLD" id="SFLDF00357">
    <property type="entry name" value="ExsD-like"/>
    <property type="match status" value="1"/>
</dbReference>
<dbReference type="SFLD" id="SFLDS00029">
    <property type="entry name" value="Radical_SAM"/>
    <property type="match status" value="1"/>
</dbReference>
<evidence type="ECO:0000313" key="11">
    <source>
        <dbReference type="Proteomes" id="UP000053176"/>
    </source>
</evidence>
<organism evidence="10 11">
    <name type="scientific">Rhizobium loti</name>
    <name type="common">Mesorhizobium loti</name>
    <dbReference type="NCBI Taxonomy" id="381"/>
    <lineage>
        <taxon>Bacteria</taxon>
        <taxon>Pseudomonadati</taxon>
        <taxon>Pseudomonadota</taxon>
        <taxon>Alphaproteobacteria</taxon>
        <taxon>Hyphomicrobiales</taxon>
        <taxon>Phyllobacteriaceae</taxon>
        <taxon>Mesorhizobium</taxon>
    </lineage>
</organism>
<comment type="cofactor">
    <cofactor evidence="8">
        <name>[4Fe-4S] cluster</name>
        <dbReference type="ChEBI" id="CHEBI:49883"/>
    </cofactor>
    <text evidence="8">Binds 1 [4Fe-4S] cluster. The cluster is coordinated with 3 cysteines and an exchangeable S-adenosyl-L-methionine.</text>
</comment>
<feature type="binding site" evidence="8">
    <location>
        <position position="30"/>
    </location>
    <ligand>
        <name>substrate</name>
    </ligand>
</feature>
<proteinExistence type="inferred from homology"/>
<keyword evidence="8" id="KW-0671">Queuosine biosynthesis</keyword>
<feature type="domain" description="Radical SAM core" evidence="9">
    <location>
        <begin position="21"/>
        <end position="239"/>
    </location>
</feature>
<keyword evidence="7 8" id="KW-0456">Lyase</keyword>
<comment type="cofactor">
    <cofactor evidence="8">
        <name>Mg(2+)</name>
        <dbReference type="ChEBI" id="CHEBI:18420"/>
    </cofactor>
</comment>
<dbReference type="Gene3D" id="3.20.20.70">
    <property type="entry name" value="Aldolase class I"/>
    <property type="match status" value="1"/>
</dbReference>
<sequence>MKGSIRISEIFGPTVQGEGPLIGHPTVFVRTGGCDYRCRWCDTLYAVLPEFRDEWTLMTSAEILARVEHLAGSEPVLVSLSGGNPAIQPLAPLIALGHRTGYTFALETQGSVAQPWFAALEWLILSPKPPSSGMATDWQALADCVAAAASGPRCAVKVAVFDDDDYAYARLVARRYPALPVYLQVGNPAPLMTHAGPGNEEADVDDLMRRFRWLVDKVAADRWFTATVLPQLHVLAWGNKRGV</sequence>
<dbReference type="InterPro" id="IPR007197">
    <property type="entry name" value="rSAM"/>
</dbReference>
<feature type="binding site" evidence="8">
    <location>
        <begin position="126"/>
        <end position="128"/>
    </location>
    <ligand>
        <name>S-adenosyl-L-methionine</name>
        <dbReference type="ChEBI" id="CHEBI:59789"/>
    </ligand>
</feature>
<comment type="pathway">
    <text evidence="8">Purine metabolism; 7-cyano-7-deazaguanine biosynthesis.</text>
</comment>
<comment type="catalytic activity">
    <reaction evidence="8">
        <text>6-carboxy-5,6,7,8-tetrahydropterin + H(+) = 7-carboxy-7-carbaguanine + NH4(+)</text>
        <dbReference type="Rhea" id="RHEA:27974"/>
        <dbReference type="ChEBI" id="CHEBI:15378"/>
        <dbReference type="ChEBI" id="CHEBI:28938"/>
        <dbReference type="ChEBI" id="CHEBI:61032"/>
        <dbReference type="ChEBI" id="CHEBI:61036"/>
        <dbReference type="EC" id="4.3.99.3"/>
    </reaction>
</comment>
<dbReference type="HAMAP" id="MF_00917">
    <property type="entry name" value="QueE"/>
    <property type="match status" value="1"/>
</dbReference>
<dbReference type="InterPro" id="IPR013785">
    <property type="entry name" value="Aldolase_TIM"/>
</dbReference>
<comment type="caution">
    <text evidence="8">Lacks conserved residue(s) required for the propagation of feature annotation.</text>
</comment>
<keyword evidence="1 8" id="KW-0004">4Fe-4S</keyword>
<feature type="binding site" evidence="8">
    <location>
        <position position="34"/>
    </location>
    <ligand>
        <name>[4Fe-4S] cluster</name>
        <dbReference type="ChEBI" id="CHEBI:49883"/>
        <note>4Fe-4S-S-AdoMet</note>
    </ligand>
</feature>
<feature type="binding site" evidence="8">
    <location>
        <position position="41"/>
    </location>
    <ligand>
        <name>[4Fe-4S] cluster</name>
        <dbReference type="ChEBI" id="CHEBI:49883"/>
        <note>4Fe-4S-S-AdoMet</note>
    </ligand>
</feature>
<dbReference type="PANTHER" id="PTHR42836:SF1">
    <property type="entry name" value="7-CARBOXY-7-DEAZAGUANINE SYNTHASE"/>
    <property type="match status" value="1"/>
</dbReference>
<evidence type="ECO:0000259" key="9">
    <source>
        <dbReference type="PROSITE" id="PS51918"/>
    </source>
</evidence>
<evidence type="ECO:0000256" key="4">
    <source>
        <dbReference type="ARBA" id="ARBA00022842"/>
    </source>
</evidence>
<dbReference type="GO" id="GO:0016840">
    <property type="term" value="F:carbon-nitrogen lyase activity"/>
    <property type="evidence" value="ECO:0007669"/>
    <property type="project" value="UniProtKB-UniRule"/>
</dbReference>
<accession>A0A101KS42</accession>
<dbReference type="InterPro" id="IPR058240">
    <property type="entry name" value="rSAM_sf"/>
</dbReference>
<feature type="binding site" evidence="8">
    <location>
        <position position="81"/>
    </location>
    <ligand>
        <name>substrate</name>
    </ligand>
</feature>
<evidence type="ECO:0000256" key="5">
    <source>
        <dbReference type="ARBA" id="ARBA00023004"/>
    </source>
</evidence>
<comment type="subunit">
    <text evidence="8">Homodimer.</text>
</comment>
<comment type="cofactor">
    <cofactor evidence="8">
        <name>S-adenosyl-L-methionine</name>
        <dbReference type="ChEBI" id="CHEBI:59789"/>
    </cofactor>
    <text evidence="8">Binds 1 S-adenosyl-L-methionine per subunit.</text>
</comment>
<keyword evidence="5 8" id="KW-0408">Iron</keyword>
<dbReference type="GO" id="GO:0051539">
    <property type="term" value="F:4 iron, 4 sulfur cluster binding"/>
    <property type="evidence" value="ECO:0007669"/>
    <property type="project" value="UniProtKB-UniRule"/>
</dbReference>
<dbReference type="OrthoDB" id="9792276at2"/>
<keyword evidence="4 8" id="KW-0460">Magnesium</keyword>
<evidence type="ECO:0000256" key="1">
    <source>
        <dbReference type="ARBA" id="ARBA00022485"/>
    </source>
</evidence>
<dbReference type="GO" id="GO:0008616">
    <property type="term" value="P:tRNA queuosine(34) biosynthetic process"/>
    <property type="evidence" value="ECO:0007669"/>
    <property type="project" value="UniProtKB-UniRule"/>
</dbReference>
<dbReference type="EC" id="4.3.99.3" evidence="8"/>
<dbReference type="UniPathway" id="UPA00391"/>
<comment type="caution">
    <text evidence="10">The sequence shown here is derived from an EMBL/GenBank/DDBJ whole genome shotgun (WGS) entry which is preliminary data.</text>
</comment>
<keyword evidence="2 8" id="KW-0949">S-adenosyl-L-methionine</keyword>
<dbReference type="PANTHER" id="PTHR42836">
    <property type="entry name" value="7-CARBOXY-7-DEAZAGUANINE SYNTHASE"/>
    <property type="match status" value="1"/>
</dbReference>
<evidence type="ECO:0000256" key="7">
    <source>
        <dbReference type="ARBA" id="ARBA00023239"/>
    </source>
</evidence>
<evidence type="ECO:0000256" key="2">
    <source>
        <dbReference type="ARBA" id="ARBA00022691"/>
    </source>
</evidence>
<keyword evidence="3 8" id="KW-0479">Metal-binding</keyword>
<comment type="similarity">
    <text evidence="8">Belongs to the radical SAM superfamily. 7-carboxy-7-deazaguanine synthase family.</text>
</comment>
<dbReference type="AlphaFoldDB" id="A0A101KS42"/>
<feature type="binding site" evidence="8">
    <location>
        <position position="83"/>
    </location>
    <ligand>
        <name>S-adenosyl-L-methionine</name>
        <dbReference type="ChEBI" id="CHEBI:59789"/>
    </ligand>
</feature>
<reference evidence="10 11" key="1">
    <citation type="submission" date="2015-12" db="EMBL/GenBank/DDBJ databases">
        <title>Draft genome sequence of Mesorhizobium sp. UFLA 01-765, a multitolerant efficient symbiont and plant-growth promoting strain isolated from Zn-mining soil using Leucaena leucocephala as a trap plant.</title>
        <authorList>
            <person name="Rangel W.M."/>
            <person name="Thijs S."/>
            <person name="Longatti S.M."/>
            <person name="Moreira F.M."/>
            <person name="Weyens N."/>
            <person name="Vangronsveld J."/>
            <person name="Van Hamme J.D."/>
            <person name="Bottos E.M."/>
            <person name="Rineau F."/>
        </authorList>
    </citation>
    <scope>NUCLEOTIDE SEQUENCE [LARGE SCALE GENOMIC DNA]</scope>
    <source>
        <strain evidence="10 11">UFLA 01-765</strain>
    </source>
</reference>
<evidence type="ECO:0000313" key="10">
    <source>
        <dbReference type="EMBL" id="KUM25894.1"/>
    </source>
</evidence>
<evidence type="ECO:0000256" key="6">
    <source>
        <dbReference type="ARBA" id="ARBA00023014"/>
    </source>
</evidence>
<dbReference type="GO" id="GO:0000287">
    <property type="term" value="F:magnesium ion binding"/>
    <property type="evidence" value="ECO:0007669"/>
    <property type="project" value="UniProtKB-UniRule"/>
</dbReference>
<dbReference type="EMBL" id="LPWA01000111">
    <property type="protein sequence ID" value="KUM25894.1"/>
    <property type="molecule type" value="Genomic_DNA"/>
</dbReference>
<feature type="binding site" evidence="8">
    <location>
        <begin position="15"/>
        <end position="17"/>
    </location>
    <ligand>
        <name>substrate</name>
    </ligand>
</feature>
<gene>
    <name evidence="8" type="primary">queE</name>
    <name evidence="10" type="ORF">AU467_23870</name>
</gene>
<comment type="function">
    <text evidence="8">Catalyzes the complex heterocyclic radical-mediated conversion of 6-carboxy-5,6,7,8-tetrahydropterin (CPH4) to 7-carboxy-7-deazaguanine (CDG), a step common to the biosynthetic pathways of all 7-deazapurine-containing compounds.</text>
</comment>
<feature type="binding site" evidence="8">
    <location>
        <begin position="40"/>
        <end position="42"/>
    </location>
    <ligand>
        <name>S-adenosyl-L-methionine</name>
        <dbReference type="ChEBI" id="CHEBI:59789"/>
    </ligand>
</feature>
<feature type="binding site" evidence="8">
    <location>
        <position position="38"/>
    </location>
    <ligand>
        <name>[4Fe-4S] cluster</name>
        <dbReference type="ChEBI" id="CHEBI:49883"/>
        <note>4Fe-4S-S-AdoMet</note>
    </ligand>
</feature>
<dbReference type="GO" id="GO:1904047">
    <property type="term" value="F:S-adenosyl-L-methionine binding"/>
    <property type="evidence" value="ECO:0007669"/>
    <property type="project" value="UniProtKB-UniRule"/>
</dbReference>